<protein>
    <submittedName>
        <fullName evidence="3">Nucleoside deaminase</fullName>
    </submittedName>
</protein>
<dbReference type="GO" id="GO:0002100">
    <property type="term" value="P:tRNA wobble adenosine to inosine editing"/>
    <property type="evidence" value="ECO:0007669"/>
    <property type="project" value="TreeGrafter"/>
</dbReference>
<dbReference type="PROSITE" id="PS51747">
    <property type="entry name" value="CYT_DCMP_DEAMINASES_2"/>
    <property type="match status" value="1"/>
</dbReference>
<evidence type="ECO:0000256" key="1">
    <source>
        <dbReference type="SAM" id="MobiDB-lite"/>
    </source>
</evidence>
<feature type="domain" description="CMP/dCMP-type deaminase" evidence="2">
    <location>
        <begin position="48"/>
        <end position="171"/>
    </location>
</feature>
<dbReference type="AlphaFoldDB" id="A0AA43ZB86"/>
<dbReference type="Gene3D" id="3.40.140.10">
    <property type="entry name" value="Cytidine Deaminase, domain 2"/>
    <property type="match status" value="1"/>
</dbReference>
<gene>
    <name evidence="3" type="ORF">G8E10_01220</name>
</gene>
<keyword evidence="4" id="KW-1185">Reference proteome</keyword>
<dbReference type="Pfam" id="PF00383">
    <property type="entry name" value="dCMP_cyt_deam_1"/>
    <property type="match status" value="1"/>
</dbReference>
<dbReference type="GO" id="GO:0052717">
    <property type="term" value="F:tRNA-specific adenosine-34 deaminase activity"/>
    <property type="evidence" value="ECO:0007669"/>
    <property type="project" value="TreeGrafter"/>
</dbReference>
<evidence type="ECO:0000259" key="2">
    <source>
        <dbReference type="PROSITE" id="PS51747"/>
    </source>
</evidence>
<dbReference type="Proteomes" id="UP001155840">
    <property type="component" value="Unassembled WGS sequence"/>
</dbReference>
<evidence type="ECO:0000313" key="4">
    <source>
        <dbReference type="Proteomes" id="UP001155840"/>
    </source>
</evidence>
<dbReference type="InterPro" id="IPR002125">
    <property type="entry name" value="CMP_dCMP_dom"/>
</dbReference>
<accession>A0AA43ZB86</accession>
<evidence type="ECO:0000313" key="3">
    <source>
        <dbReference type="EMBL" id="NHT74369.1"/>
    </source>
</evidence>
<comment type="caution">
    <text evidence="3">The sequence shown here is derived from an EMBL/GenBank/DDBJ whole genome shotgun (WGS) entry which is preliminary data.</text>
</comment>
<dbReference type="SUPFAM" id="SSF53927">
    <property type="entry name" value="Cytidine deaminase-like"/>
    <property type="match status" value="1"/>
</dbReference>
<dbReference type="CDD" id="cd01285">
    <property type="entry name" value="nucleoside_deaminase"/>
    <property type="match status" value="1"/>
</dbReference>
<name>A0AA43ZB86_9HYPH</name>
<reference evidence="3" key="1">
    <citation type="submission" date="2020-03" db="EMBL/GenBank/DDBJ databases">
        <title>Ferranicluibacter endophyticum gen. nov., sp. nov., a new genus isolated from Rubus ulmifolius Schott. stem.</title>
        <authorList>
            <person name="Roca-Couso R."/>
            <person name="Flores-Felix J.D."/>
            <person name="Igual J.M."/>
            <person name="Rivas R."/>
        </authorList>
    </citation>
    <scope>NUCLEOTIDE SEQUENCE</scope>
    <source>
        <strain evidence="3">CRRU44</strain>
    </source>
</reference>
<dbReference type="EMBL" id="JAANCM010000001">
    <property type="protein sequence ID" value="NHT74369.1"/>
    <property type="molecule type" value="Genomic_DNA"/>
</dbReference>
<organism evidence="3 4">
    <name type="scientific">Ferranicluibacter rubi</name>
    <dbReference type="NCBI Taxonomy" id="2715133"/>
    <lineage>
        <taxon>Bacteria</taxon>
        <taxon>Pseudomonadati</taxon>
        <taxon>Pseudomonadota</taxon>
        <taxon>Alphaproteobacteria</taxon>
        <taxon>Hyphomicrobiales</taxon>
        <taxon>Rhizobiaceae</taxon>
        <taxon>Ferranicluibacter</taxon>
    </lineage>
</organism>
<sequence length="201" mass="21334">MSDKTTADQTSTNPTAIDRVPARLREASSTQAAEAPGNPPFASPPLTEADAGLLRQTFDIARRAQTHGNMPFGALLTGPEGEVLIEMENGYFPDLDATAHAERLLATEASKRYREPFLATCTMYSSAEPCAMCAGAIYWTGIGRVVYGLSEHALKTLTGDHPDNPTMDLPSRTVFAAGQKAIAVVGPCLEDEAGAVHVGAW</sequence>
<feature type="region of interest" description="Disordered" evidence="1">
    <location>
        <begin position="1"/>
        <end position="47"/>
    </location>
</feature>
<dbReference type="PANTHER" id="PTHR11079:SF202">
    <property type="entry name" value="TRNA-SPECIFIC ADENOSINE DEAMINASE"/>
    <property type="match status" value="1"/>
</dbReference>
<proteinExistence type="predicted"/>
<dbReference type="InterPro" id="IPR016193">
    <property type="entry name" value="Cytidine_deaminase-like"/>
</dbReference>
<dbReference type="FunFam" id="3.40.140.10:FF:000051">
    <property type="entry name" value="Nucleoside deaminase"/>
    <property type="match status" value="1"/>
</dbReference>
<dbReference type="PANTHER" id="PTHR11079">
    <property type="entry name" value="CYTOSINE DEAMINASE FAMILY MEMBER"/>
    <property type="match status" value="1"/>
</dbReference>